<dbReference type="CDD" id="cd09121">
    <property type="entry name" value="PLDc_DNaseII_2"/>
    <property type="match status" value="1"/>
</dbReference>
<evidence type="ECO:0000313" key="9">
    <source>
        <dbReference type="Proteomes" id="UP000677054"/>
    </source>
</evidence>
<evidence type="ECO:0000256" key="3">
    <source>
        <dbReference type="ARBA" id="ARBA00022692"/>
    </source>
</evidence>
<keyword evidence="9" id="KW-1185">Reference proteome</keyword>
<dbReference type="InterPro" id="IPR004947">
    <property type="entry name" value="DNase_II"/>
</dbReference>
<feature type="transmembrane region" description="Helical" evidence="7">
    <location>
        <begin position="12"/>
        <end position="32"/>
    </location>
</feature>
<dbReference type="Pfam" id="PF03265">
    <property type="entry name" value="DNase_II"/>
    <property type="match status" value="1"/>
</dbReference>
<evidence type="ECO:0000256" key="5">
    <source>
        <dbReference type="ARBA" id="ARBA00022989"/>
    </source>
</evidence>
<comment type="similarity">
    <text evidence="2">Belongs to the DNase II family.</text>
</comment>
<evidence type="ECO:0000256" key="1">
    <source>
        <dbReference type="ARBA" id="ARBA00004141"/>
    </source>
</evidence>
<dbReference type="Proteomes" id="UP000677054">
    <property type="component" value="Unassembled WGS sequence"/>
</dbReference>
<dbReference type="CDD" id="cd09120">
    <property type="entry name" value="PLDc_DNaseII_1"/>
    <property type="match status" value="1"/>
</dbReference>
<comment type="subcellular location">
    <subcellularLocation>
        <location evidence="1">Membrane</location>
        <topology evidence="1">Multi-pass membrane protein</topology>
    </subcellularLocation>
</comment>
<dbReference type="GO" id="GO:0004531">
    <property type="term" value="F:deoxyribonuclease II activity"/>
    <property type="evidence" value="ECO:0007669"/>
    <property type="project" value="InterPro"/>
</dbReference>
<organism evidence="8">
    <name type="scientific">Darwinula stevensoni</name>
    <dbReference type="NCBI Taxonomy" id="69355"/>
    <lineage>
        <taxon>Eukaryota</taxon>
        <taxon>Metazoa</taxon>
        <taxon>Ecdysozoa</taxon>
        <taxon>Arthropoda</taxon>
        <taxon>Crustacea</taxon>
        <taxon>Oligostraca</taxon>
        <taxon>Ostracoda</taxon>
        <taxon>Podocopa</taxon>
        <taxon>Podocopida</taxon>
        <taxon>Darwinulocopina</taxon>
        <taxon>Darwinuloidea</taxon>
        <taxon>Darwinulidae</taxon>
        <taxon>Darwinula</taxon>
    </lineage>
</organism>
<feature type="transmembrane region" description="Helical" evidence="7">
    <location>
        <begin position="44"/>
        <end position="66"/>
    </location>
</feature>
<dbReference type="EMBL" id="CAJPEV010000977">
    <property type="protein sequence ID" value="CAG0889879.1"/>
    <property type="molecule type" value="Genomic_DNA"/>
</dbReference>
<gene>
    <name evidence="8" type="ORF">DSTB1V02_LOCUS5739</name>
</gene>
<dbReference type="PANTHER" id="PTHR10858:SF23">
    <property type="entry name" value="DEOXYRIBONUCLEASE II"/>
    <property type="match status" value="1"/>
</dbReference>
<keyword evidence="5 7" id="KW-1133">Transmembrane helix</keyword>
<accession>A0A7R8XGX9</accession>
<evidence type="ECO:0000256" key="6">
    <source>
        <dbReference type="ARBA" id="ARBA00023136"/>
    </source>
</evidence>
<keyword evidence="6 7" id="KW-0472">Membrane</keyword>
<dbReference type="GO" id="GO:0006309">
    <property type="term" value="P:apoptotic DNA fragmentation"/>
    <property type="evidence" value="ECO:0007669"/>
    <property type="project" value="TreeGrafter"/>
</dbReference>
<feature type="transmembrane region" description="Helical" evidence="7">
    <location>
        <begin position="73"/>
        <end position="99"/>
    </location>
</feature>
<evidence type="ECO:0000313" key="8">
    <source>
        <dbReference type="EMBL" id="CAD7245873.1"/>
    </source>
</evidence>
<proteinExistence type="inferred from homology"/>
<dbReference type="PANTHER" id="PTHR10858">
    <property type="entry name" value="DEOXYRIBONUCLEASE II"/>
    <property type="match status" value="1"/>
</dbReference>
<name>A0A7R8XGX9_9CRUS</name>
<dbReference type="InterPro" id="IPR018499">
    <property type="entry name" value="Tetraspanin/Peripherin"/>
</dbReference>
<evidence type="ECO:0000256" key="4">
    <source>
        <dbReference type="ARBA" id="ARBA00022801"/>
    </source>
</evidence>
<dbReference type="Pfam" id="PF00335">
    <property type="entry name" value="Tetraspanin"/>
    <property type="match status" value="1"/>
</dbReference>
<keyword evidence="3 7" id="KW-0812">Transmembrane</keyword>
<dbReference type="GO" id="GO:0016020">
    <property type="term" value="C:membrane"/>
    <property type="evidence" value="ECO:0007669"/>
    <property type="project" value="UniProtKB-SubCell"/>
</dbReference>
<sequence>MCGGFTYSKNSLTALNIFYILVAFILIGVATYGKAASVVTSVSVIGGIAACGVFLLLLAIVGLIGAQKHHQVLLFFYMVVLFLLFVIQVIIAIVCLAISKEQQELWVERDPCCPDSVNGSMCCMTNAPCKCNTCRDVIQSKLEHGASVSGGLGLFFSFTEIFGVVIAYRYRHQIDPRANIEALMYVAYKFPEIKNHSNKLVRQGSSYAFISSDMADGKSLVLQGMEIFDPKSNWILSTKGITSKDSIAGHTLSVLYDKSQTEELLYILYNDQPPNKKVSFDKGHTKGVFVLGPTGSGFWLIHSIPHFPTESKEGYQYPSSGHLNGQAFFCISFSEKEADDIGMQLLYNDLYIYEANVPAGWETRYPNLAAVVKNTTVMNPPWSRHVQLQTLKGDPFISFAKDARYHNELYGALVAPTLHAGLFTQTWMNGRNPLPSDCKDPYKVLNIEELSFPFPGVSYMTKEDHSKWAISSNLSTPWVCIGDINRMAAQEKRGGGTACIQNRNLWNQFAQAIVQLEPCH</sequence>
<dbReference type="AlphaFoldDB" id="A0A7R8XGX9"/>
<evidence type="ECO:0000256" key="7">
    <source>
        <dbReference type="SAM" id="Phobius"/>
    </source>
</evidence>
<dbReference type="PRINTS" id="PR00259">
    <property type="entry name" value="TMFOUR"/>
</dbReference>
<dbReference type="EMBL" id="LR900494">
    <property type="protein sequence ID" value="CAD7245873.1"/>
    <property type="molecule type" value="Genomic_DNA"/>
</dbReference>
<dbReference type="OrthoDB" id="10261598at2759"/>
<evidence type="ECO:0000256" key="2">
    <source>
        <dbReference type="ARBA" id="ARBA00007527"/>
    </source>
</evidence>
<keyword evidence="4" id="KW-0378">Hydrolase</keyword>
<protein>
    <submittedName>
        <fullName evidence="8">Uncharacterized protein</fullName>
    </submittedName>
</protein>
<reference evidence="8" key="1">
    <citation type="submission" date="2020-11" db="EMBL/GenBank/DDBJ databases">
        <authorList>
            <person name="Tran Van P."/>
        </authorList>
    </citation>
    <scope>NUCLEOTIDE SEQUENCE</scope>
</reference>